<feature type="domain" description="Envelope glycoprotein N" evidence="2">
    <location>
        <begin position="18"/>
        <end position="83"/>
    </location>
</feature>
<keyword evidence="4" id="KW-1185">Reference proteome</keyword>
<evidence type="ECO:0000259" key="2">
    <source>
        <dbReference type="Pfam" id="PF05702"/>
    </source>
</evidence>
<accession>J9QWM7</accession>
<evidence type="ECO:0000256" key="1">
    <source>
        <dbReference type="SAM" id="Phobius"/>
    </source>
</evidence>
<protein>
    <submittedName>
        <fullName evidence="3">Glycoprotein N</fullName>
    </submittedName>
</protein>
<dbReference type="InterPro" id="IPR008647">
    <property type="entry name" value="GN_domain"/>
</dbReference>
<sequence length="97" mass="10614">MVVVRVTPGVGLLLWAIANFVGAALPAELAHGRNVFWEERCTPGPSYHSPVSVALLLFYLGLLSMGVSVTAHAYRVGYRMFCTRARLPSHRRESGSD</sequence>
<keyword evidence="1" id="KW-0472">Membrane</keyword>
<dbReference type="Pfam" id="PF05702">
    <property type="entry name" value="Herpes_UL49_5"/>
    <property type="match status" value="1"/>
</dbReference>
<dbReference type="RefSeq" id="YP_009230184.1">
    <property type="nucleotide sequence ID" value="NC_029311.1"/>
</dbReference>
<evidence type="ECO:0000313" key="4">
    <source>
        <dbReference type="Proteomes" id="UP000167073"/>
    </source>
</evidence>
<dbReference type="Proteomes" id="UP000167073">
    <property type="component" value="Segment"/>
</dbReference>
<organism evidence="3 4">
    <name type="scientific">Leporid alphaherpesvirus 4</name>
    <dbReference type="NCBI Taxonomy" id="481315"/>
    <lineage>
        <taxon>Viruses</taxon>
        <taxon>Duplodnaviria</taxon>
        <taxon>Heunggongvirae</taxon>
        <taxon>Peploviricota</taxon>
        <taxon>Herviviricetes</taxon>
        <taxon>Herpesvirales</taxon>
        <taxon>Orthoherpesviridae</taxon>
        <taxon>Alphaherpesvirinae</taxon>
        <taxon>Simplexvirus</taxon>
        <taxon>Simplexvirus leporidalpha4</taxon>
    </lineage>
</organism>
<proteinExistence type="predicted"/>
<gene>
    <name evidence="3" type="primary">UL49.5</name>
</gene>
<reference evidence="3 4" key="1">
    <citation type="journal article" date="2012" name="Virology">
        <title>Analysis of the genome of leporid herpesvirus 4.</title>
        <authorList>
            <person name="Babra B."/>
            <person name="Watson G."/>
            <person name="Xu W."/>
            <person name="Jeffrey B.M."/>
            <person name="Xu J.R."/>
            <person name="Rockey D.D."/>
            <person name="Rohrmann G.F."/>
            <person name="Jin L."/>
        </authorList>
    </citation>
    <scope>NUCLEOTIDE SEQUENCE [LARGE SCALE GENOMIC DNA]</scope>
    <source>
        <strain evidence="3">LHV4012612</strain>
    </source>
</reference>
<dbReference type="TCDB" id="8.B.25.1.7">
    <property type="family name" value="the viral glycoprotein n (gn, ul49,5) tap inhibitor (gn-i) family"/>
</dbReference>
<dbReference type="GeneID" id="26887576"/>
<keyword evidence="1" id="KW-0812">Transmembrane</keyword>
<evidence type="ECO:0000313" key="3">
    <source>
        <dbReference type="EMBL" id="AFR32494.1"/>
    </source>
</evidence>
<feature type="transmembrane region" description="Helical" evidence="1">
    <location>
        <begin position="50"/>
        <end position="74"/>
    </location>
</feature>
<dbReference type="EMBL" id="JQ596859">
    <property type="protein sequence ID" value="AFR32494.1"/>
    <property type="molecule type" value="Genomic_DNA"/>
</dbReference>
<dbReference type="KEGG" id="vg:26887576"/>
<name>J9QWM7_9ALPH</name>
<keyword evidence="1" id="KW-1133">Transmembrane helix</keyword>